<reference evidence="2" key="1">
    <citation type="submission" date="2015-07" db="EMBL/GenBank/DDBJ databases">
        <title>Genome Of Nitrogen-Fixing Cyanobacterium Nostoc piscinale CENA21 From Solimoes/Amazon River Floodplain Sediments And Comparative Genomics To Uncover Biosynthetic Natural Products Potential.</title>
        <authorList>
            <person name="Leao T.F."/>
            <person name="Leao P.N."/>
            <person name="Guimaraes P.I."/>
            <person name="de Melo A.G.C."/>
            <person name="Ramos R.T.J."/>
            <person name="Silva A."/>
            <person name="Fiore M.F."/>
            <person name="Schneider M.P.C."/>
        </authorList>
    </citation>
    <scope>NUCLEOTIDE SEQUENCE [LARGE SCALE GENOMIC DNA]</scope>
    <source>
        <strain evidence="2">CENA21</strain>
    </source>
</reference>
<dbReference type="STRING" id="224013.ACX27_27390"/>
<proteinExistence type="predicted"/>
<dbReference type="PATRIC" id="fig|224013.5.peg.6550"/>
<keyword evidence="2" id="KW-1185">Reference proteome</keyword>
<dbReference type="AlphaFoldDB" id="A0A0M4T5W2"/>
<organism evidence="1 2">
    <name type="scientific">Nostoc piscinale CENA21</name>
    <dbReference type="NCBI Taxonomy" id="224013"/>
    <lineage>
        <taxon>Bacteria</taxon>
        <taxon>Bacillati</taxon>
        <taxon>Cyanobacteriota</taxon>
        <taxon>Cyanophyceae</taxon>
        <taxon>Nostocales</taxon>
        <taxon>Nostocaceae</taxon>
        <taxon>Nostoc</taxon>
    </lineage>
</organism>
<gene>
    <name evidence="1" type="ORF">ACX27_27390</name>
</gene>
<accession>A0A0M4T5W2</accession>
<reference evidence="1 2" key="2">
    <citation type="journal article" date="2016" name="Genome Announc.">
        <title>Draft Genome Sequence of the N2-Fixing Cyanobacterium Nostoc piscinale CENA21, Isolated from the Brazilian Amazon Floodplain.</title>
        <authorList>
            <person name="Leao T."/>
            <person name="Guimaraes P.I."/>
            <person name="de Melo A.G."/>
            <person name="Ramos R.T."/>
            <person name="Leao P.N."/>
            <person name="Silva A."/>
            <person name="Fiore M.F."/>
            <person name="Schneider M.P."/>
        </authorList>
    </citation>
    <scope>NUCLEOTIDE SEQUENCE [LARGE SCALE GENOMIC DNA]</scope>
    <source>
        <strain evidence="1 2">CENA21</strain>
    </source>
</reference>
<sequence length="62" mass="6814">MREIQLTAGAIASYAETRSPELPFSSDWVASRIGYLDVKLQLAEEINCGSKDKNNPGTEQGR</sequence>
<dbReference type="EMBL" id="CP012036">
    <property type="protein sequence ID" value="ALF55732.1"/>
    <property type="molecule type" value="Genomic_DNA"/>
</dbReference>
<name>A0A0M4T5W2_9NOSO</name>
<evidence type="ECO:0000313" key="2">
    <source>
        <dbReference type="Proteomes" id="UP000062645"/>
    </source>
</evidence>
<dbReference type="Proteomes" id="UP000062645">
    <property type="component" value="Chromosome"/>
</dbReference>
<dbReference type="KEGG" id="npz:ACX27_27390"/>
<protein>
    <submittedName>
        <fullName evidence="1">Uncharacterized protein</fullName>
    </submittedName>
</protein>
<evidence type="ECO:0000313" key="1">
    <source>
        <dbReference type="EMBL" id="ALF55732.1"/>
    </source>
</evidence>